<dbReference type="InterPro" id="IPR013783">
    <property type="entry name" value="Ig-like_fold"/>
</dbReference>
<dbReference type="NCBIfam" id="TIGR04131">
    <property type="entry name" value="Bac_Flav_CTERM"/>
    <property type="match status" value="1"/>
</dbReference>
<protein>
    <submittedName>
        <fullName evidence="6">Gliding motility-associated-like protein</fullName>
    </submittedName>
</protein>
<keyword evidence="2" id="KW-0677">Repeat</keyword>
<dbReference type="PANTHER" id="PTHR10680">
    <property type="entry name" value="PEPTIDYL-GLYCINE ALPHA-AMIDATING MONOOXYGENASE"/>
    <property type="match status" value="1"/>
</dbReference>
<dbReference type="SUPFAM" id="SSF101898">
    <property type="entry name" value="NHL repeat"/>
    <property type="match status" value="1"/>
</dbReference>
<evidence type="ECO:0000256" key="5">
    <source>
        <dbReference type="SAM" id="SignalP"/>
    </source>
</evidence>
<dbReference type="InterPro" id="IPR011042">
    <property type="entry name" value="6-blade_b-propeller_TolB-like"/>
</dbReference>
<dbReference type="Pfam" id="PF01436">
    <property type="entry name" value="NHL"/>
    <property type="match status" value="1"/>
</dbReference>
<keyword evidence="7" id="KW-1185">Reference proteome</keyword>
<dbReference type="PANTHER" id="PTHR10680:SF14">
    <property type="entry name" value="PEPTIDYL-GLYCINE ALPHA-AMIDATING MONOOXYGENASE"/>
    <property type="match status" value="1"/>
</dbReference>
<dbReference type="RefSeq" id="WP_133994856.1">
    <property type="nucleotide sequence ID" value="NZ_SODV01000001.1"/>
</dbReference>
<reference evidence="6 7" key="1">
    <citation type="submission" date="2019-03" db="EMBL/GenBank/DDBJ databases">
        <title>Genomic Encyclopedia of Type Strains, Phase IV (KMG-IV): sequencing the most valuable type-strain genomes for metagenomic binning, comparative biology and taxonomic classification.</title>
        <authorList>
            <person name="Goeker M."/>
        </authorList>
    </citation>
    <scope>NUCLEOTIDE SEQUENCE [LARGE SCALE GENOMIC DNA]</scope>
    <source>
        <strain evidence="6 7">DSM 100059</strain>
    </source>
</reference>
<sequence length="744" mass="78722">MKSSFLVVFLAAALGASAQCGYPAVIKGGCLNKQLVVHTLHALSKIVWYRDGVPVDSVTGKSSYGSARFVVGGDREGAINNQFGGTIESVFVDDTGNVYASDDLNNRVRKWAPGAASGVTVAGGNGQGAAANQLYDPGFLFVDRAGNLFVSDPGNNRVQKWVPGATSGVTVAGGNGPGNGAGQLSSPAGIYVDCEGGVYVADYWNERIQYWAAGATSGVTVVPTQSDTAPPTGLWVDAQHNICVTFGGANYIEKWTSGSTTGVEMFNTDNGRIISHPSAIYVDYYGNMYISDEVRVTKWDPSGHSGSTLPTYTGVPNFSYQYSLSVDCRGNVYTIVDSTEPNYHYCSSIYVLPLVTTIDTSYTPISPGAYYAHVTDVNGFSVNTDTVTVKPPPSVPPSVSIAATSTNVFICEPITFTATPVNAEGKPSFQWQVSGVPVGTDTTVYSNNIFANGDQVYCIMTASDGCGNFTDTSNVLPLKVDPQGHATVTISPSKDPVCAGTLMTFTAAVVNEANTPVFQWLVNGQPTNDTVDSYSSDTLKNNDVVYCLITSDASCGLAKSNSIRATIYPQPSIDTGQVFSVPIGQSLTLTPVTHGDIASYGWSPPTGLSDPYIQNPVASVVKDMVYTLVVVSPEGCADTGAIIVNAFTPLSIPGAFTPNGDGINDIFYVLGGPVGSKIEEFTIFNRWGQEVFHVQGVPPGDPSYGWNGWFQGIPAPVGAYVYFIRMDYVNGVRQAYKGAVTLMR</sequence>
<dbReference type="InterPro" id="IPR026341">
    <property type="entry name" value="T9SS_type_B"/>
</dbReference>
<keyword evidence="3" id="KW-0325">Glycoprotein</keyword>
<proteinExistence type="predicted"/>
<accession>A0A4R8DXG3</accession>
<evidence type="ECO:0000256" key="4">
    <source>
        <dbReference type="PROSITE-ProRule" id="PRU00504"/>
    </source>
</evidence>
<evidence type="ECO:0000313" key="6">
    <source>
        <dbReference type="EMBL" id="TDX02235.1"/>
    </source>
</evidence>
<evidence type="ECO:0000256" key="2">
    <source>
        <dbReference type="ARBA" id="ARBA00022737"/>
    </source>
</evidence>
<dbReference type="OrthoDB" id="641420at2"/>
<dbReference type="AlphaFoldDB" id="A0A4R8DXG3"/>
<feature type="repeat" description="NHL" evidence="4">
    <location>
        <begin position="178"/>
        <end position="214"/>
    </location>
</feature>
<feature type="signal peptide" evidence="5">
    <location>
        <begin position="1"/>
        <end position="18"/>
    </location>
</feature>
<name>A0A4R8DXG3_9BACT</name>
<dbReference type="InterPro" id="IPR001258">
    <property type="entry name" value="NHL_repeat"/>
</dbReference>
<dbReference type="PROSITE" id="PS51125">
    <property type="entry name" value="NHL"/>
    <property type="match status" value="1"/>
</dbReference>
<dbReference type="Gene3D" id="2.120.10.30">
    <property type="entry name" value="TolB, C-terminal domain"/>
    <property type="match status" value="1"/>
</dbReference>
<dbReference type="EMBL" id="SODV01000001">
    <property type="protein sequence ID" value="TDX02235.1"/>
    <property type="molecule type" value="Genomic_DNA"/>
</dbReference>
<feature type="chain" id="PRO_5020384384" evidence="5">
    <location>
        <begin position="19"/>
        <end position="744"/>
    </location>
</feature>
<dbReference type="Proteomes" id="UP000294498">
    <property type="component" value="Unassembled WGS sequence"/>
</dbReference>
<gene>
    <name evidence="6" type="ORF">EDB95_3289</name>
</gene>
<evidence type="ECO:0000256" key="3">
    <source>
        <dbReference type="ARBA" id="ARBA00023180"/>
    </source>
</evidence>
<dbReference type="Gene3D" id="2.60.40.10">
    <property type="entry name" value="Immunoglobulins"/>
    <property type="match status" value="1"/>
</dbReference>
<dbReference type="Pfam" id="PF13585">
    <property type="entry name" value="CHU_C"/>
    <property type="match status" value="1"/>
</dbReference>
<organism evidence="6 7">
    <name type="scientific">Dinghuibacter silviterrae</name>
    <dbReference type="NCBI Taxonomy" id="1539049"/>
    <lineage>
        <taxon>Bacteria</taxon>
        <taxon>Pseudomonadati</taxon>
        <taxon>Bacteroidota</taxon>
        <taxon>Chitinophagia</taxon>
        <taxon>Chitinophagales</taxon>
        <taxon>Chitinophagaceae</taxon>
        <taxon>Dinghuibacter</taxon>
    </lineage>
</organism>
<keyword evidence="1 5" id="KW-0732">Signal</keyword>
<dbReference type="CDD" id="cd05819">
    <property type="entry name" value="NHL"/>
    <property type="match status" value="1"/>
</dbReference>
<evidence type="ECO:0000313" key="7">
    <source>
        <dbReference type="Proteomes" id="UP000294498"/>
    </source>
</evidence>
<comment type="caution">
    <text evidence="6">The sequence shown here is derived from an EMBL/GenBank/DDBJ whole genome shotgun (WGS) entry which is preliminary data.</text>
</comment>
<evidence type="ECO:0000256" key="1">
    <source>
        <dbReference type="ARBA" id="ARBA00022729"/>
    </source>
</evidence>